<name>A0A8S9P5A9_BRACR</name>
<accession>A0A8S9P5A9</accession>
<dbReference type="EMBL" id="QGKX02001521">
    <property type="protein sequence ID" value="KAF3510025.1"/>
    <property type="molecule type" value="Genomic_DNA"/>
</dbReference>
<proteinExistence type="predicted"/>
<organism evidence="1 2">
    <name type="scientific">Brassica cretica</name>
    <name type="common">Mustard</name>
    <dbReference type="NCBI Taxonomy" id="69181"/>
    <lineage>
        <taxon>Eukaryota</taxon>
        <taxon>Viridiplantae</taxon>
        <taxon>Streptophyta</taxon>
        <taxon>Embryophyta</taxon>
        <taxon>Tracheophyta</taxon>
        <taxon>Spermatophyta</taxon>
        <taxon>Magnoliopsida</taxon>
        <taxon>eudicotyledons</taxon>
        <taxon>Gunneridae</taxon>
        <taxon>Pentapetalae</taxon>
        <taxon>rosids</taxon>
        <taxon>malvids</taxon>
        <taxon>Brassicales</taxon>
        <taxon>Brassicaceae</taxon>
        <taxon>Brassiceae</taxon>
        <taxon>Brassica</taxon>
    </lineage>
</organism>
<protein>
    <submittedName>
        <fullName evidence="1">Uncharacterized protein</fullName>
    </submittedName>
</protein>
<dbReference type="Proteomes" id="UP000712600">
    <property type="component" value="Unassembled WGS sequence"/>
</dbReference>
<dbReference type="AlphaFoldDB" id="A0A8S9P5A9"/>
<sequence length="76" mass="8434">MRLRLHSGFSVPGGRATLQGLARIEGLWRPDPARACSPHIDDLIGSFPPWGSGTFWRNMVILEPFEVQNCTDALDV</sequence>
<gene>
    <name evidence="1" type="ORF">F2Q69_00006778</name>
</gene>
<evidence type="ECO:0000313" key="2">
    <source>
        <dbReference type="Proteomes" id="UP000712600"/>
    </source>
</evidence>
<reference evidence="1" key="1">
    <citation type="submission" date="2019-12" db="EMBL/GenBank/DDBJ databases">
        <title>Genome sequencing and annotation of Brassica cretica.</title>
        <authorList>
            <person name="Studholme D.J."/>
            <person name="Sarris P."/>
        </authorList>
    </citation>
    <scope>NUCLEOTIDE SEQUENCE</scope>
    <source>
        <strain evidence="1">PFS-109/04</strain>
        <tissue evidence="1">Leaf</tissue>
    </source>
</reference>
<comment type="caution">
    <text evidence="1">The sequence shown here is derived from an EMBL/GenBank/DDBJ whole genome shotgun (WGS) entry which is preliminary data.</text>
</comment>
<evidence type="ECO:0000313" key="1">
    <source>
        <dbReference type="EMBL" id="KAF3510025.1"/>
    </source>
</evidence>